<comment type="pathway">
    <text evidence="3 11">Nucleotide-sugar biosynthesis; UDP-N-acetyl-alpha-D-glucosamine biosynthesis; N-acetyl-alpha-D-glucosamine 1-phosphate from alpha-D-glucosamine 6-phosphate (route I): step 1/2.</text>
</comment>
<dbReference type="InterPro" id="IPR016181">
    <property type="entry name" value="Acyl_CoA_acyltransferase"/>
</dbReference>
<dbReference type="GO" id="GO:0006044">
    <property type="term" value="P:N-acetylglucosamine metabolic process"/>
    <property type="evidence" value="ECO:0007669"/>
    <property type="project" value="UniProtKB-ARBA"/>
</dbReference>
<evidence type="ECO:0000256" key="5">
    <source>
        <dbReference type="ARBA" id="ARBA00011738"/>
    </source>
</evidence>
<dbReference type="EC" id="2.3.1.4" evidence="11"/>
<dbReference type="PANTHER" id="PTHR13355">
    <property type="entry name" value="GLUCOSAMINE 6-PHOSPHATE N-ACETYLTRANSFERASE"/>
    <property type="match status" value="1"/>
</dbReference>
<name>A0A7S0YRJ5_9CHLO</name>
<dbReference type="AlphaFoldDB" id="A0A7S0YRJ5"/>
<dbReference type="CDD" id="cd04301">
    <property type="entry name" value="NAT_SF"/>
    <property type="match status" value="1"/>
</dbReference>
<dbReference type="Gene3D" id="3.40.630.30">
    <property type="match status" value="1"/>
</dbReference>
<dbReference type="PROSITE" id="PS51186">
    <property type="entry name" value="GNAT"/>
    <property type="match status" value="1"/>
</dbReference>
<keyword evidence="8" id="KW-0472">Membrane</keyword>
<evidence type="ECO:0000256" key="8">
    <source>
        <dbReference type="ARBA" id="ARBA00023136"/>
    </source>
</evidence>
<evidence type="ECO:0000256" key="4">
    <source>
        <dbReference type="ARBA" id="ARBA00006048"/>
    </source>
</evidence>
<dbReference type="EMBL" id="HBFM01034384">
    <property type="protein sequence ID" value="CAD8793472.1"/>
    <property type="molecule type" value="Transcribed_RNA"/>
</dbReference>
<organism evidence="13">
    <name type="scientific">Polytomella parva</name>
    <dbReference type="NCBI Taxonomy" id="51329"/>
    <lineage>
        <taxon>Eukaryota</taxon>
        <taxon>Viridiplantae</taxon>
        <taxon>Chlorophyta</taxon>
        <taxon>core chlorophytes</taxon>
        <taxon>Chlorophyceae</taxon>
        <taxon>CS clade</taxon>
        <taxon>Chlamydomonadales</taxon>
        <taxon>Chlamydomonadaceae</taxon>
        <taxon>Polytomella</taxon>
    </lineage>
</organism>
<reference evidence="13" key="1">
    <citation type="submission" date="2021-01" db="EMBL/GenBank/DDBJ databases">
        <authorList>
            <person name="Corre E."/>
            <person name="Pelletier E."/>
            <person name="Niang G."/>
            <person name="Scheremetjew M."/>
            <person name="Finn R."/>
            <person name="Kale V."/>
            <person name="Holt S."/>
            <person name="Cochrane G."/>
            <person name="Meng A."/>
            <person name="Brown T."/>
            <person name="Cohen L."/>
        </authorList>
    </citation>
    <scope>NUCLEOTIDE SEQUENCE</scope>
    <source>
        <strain evidence="13">SAG 63-3</strain>
    </source>
</reference>
<protein>
    <recommendedName>
        <fullName evidence="11">Glucosamine 6-phosphate N-acetyltransferase</fullName>
        <ecNumber evidence="11">2.3.1.4</ecNumber>
    </recommendedName>
</protein>
<comment type="subunit">
    <text evidence="5 11">Homodimer.</text>
</comment>
<evidence type="ECO:0000256" key="1">
    <source>
        <dbReference type="ARBA" id="ARBA00004184"/>
    </source>
</evidence>
<dbReference type="UniPathway" id="UPA00113">
    <property type="reaction ID" value="UER00529"/>
</dbReference>
<dbReference type="GO" id="GO:0006048">
    <property type="term" value="P:UDP-N-acetylglucosamine biosynthetic process"/>
    <property type="evidence" value="ECO:0007669"/>
    <property type="project" value="UniProtKB-UniRule"/>
</dbReference>
<dbReference type="InterPro" id="IPR000182">
    <property type="entry name" value="GNAT_dom"/>
</dbReference>
<evidence type="ECO:0000256" key="3">
    <source>
        <dbReference type="ARBA" id="ARBA00004832"/>
    </source>
</evidence>
<accession>A0A7S0YRJ5</accession>
<proteinExistence type="inferred from homology"/>
<dbReference type="SUPFAM" id="SSF55729">
    <property type="entry name" value="Acyl-CoA N-acyltransferases (Nat)"/>
    <property type="match status" value="1"/>
</dbReference>
<evidence type="ECO:0000256" key="6">
    <source>
        <dbReference type="ARBA" id="ARBA00022679"/>
    </source>
</evidence>
<dbReference type="GO" id="GO:0004343">
    <property type="term" value="F:glucosamine 6-phosphate N-acetyltransferase activity"/>
    <property type="evidence" value="ECO:0007669"/>
    <property type="project" value="UniProtKB-UniRule"/>
</dbReference>
<dbReference type="InterPro" id="IPR039143">
    <property type="entry name" value="GNPNAT1-like"/>
</dbReference>
<keyword evidence="6 11" id="KW-0808">Transferase</keyword>
<evidence type="ECO:0000313" key="13">
    <source>
        <dbReference type="EMBL" id="CAD8793472.1"/>
    </source>
</evidence>
<evidence type="ECO:0000256" key="2">
    <source>
        <dbReference type="ARBA" id="ARBA00004586"/>
    </source>
</evidence>
<dbReference type="FunFam" id="3.40.630.30:FF:000048">
    <property type="entry name" value="Glucosamine 6-phosphate N-acetyltransferase"/>
    <property type="match status" value="1"/>
</dbReference>
<comment type="catalytic activity">
    <reaction evidence="10 11">
        <text>D-glucosamine 6-phosphate + acetyl-CoA = N-acetyl-D-glucosamine 6-phosphate + CoA + H(+)</text>
        <dbReference type="Rhea" id="RHEA:10292"/>
        <dbReference type="ChEBI" id="CHEBI:15378"/>
        <dbReference type="ChEBI" id="CHEBI:57287"/>
        <dbReference type="ChEBI" id="CHEBI:57288"/>
        <dbReference type="ChEBI" id="CHEBI:57513"/>
        <dbReference type="ChEBI" id="CHEBI:58725"/>
        <dbReference type="EC" id="2.3.1.4"/>
    </reaction>
</comment>
<sequence>MEYAIRLLDTSDYEKGYLKLLSQLTTVGDISEETFKARVEEMRSMKSYFIHVIEDTEKEKIIGTASLIIELKFIHGCSKIGHIEDVVVDSTYRGLKLGQKLIDSLVERSRAEGCYKTILDCAESNSGFYEKCGFKKKEIQMVQYHD</sequence>
<evidence type="ECO:0000256" key="10">
    <source>
        <dbReference type="ARBA" id="ARBA00048964"/>
    </source>
</evidence>
<comment type="subcellular location">
    <subcellularLocation>
        <location evidence="1">Endomembrane system</location>
        <topology evidence="1">Peripheral membrane protein</topology>
    </subcellularLocation>
    <subcellularLocation>
        <location evidence="2">Endoplasmic reticulum membrane</location>
    </subcellularLocation>
</comment>
<dbReference type="PANTHER" id="PTHR13355:SF11">
    <property type="entry name" value="GLUCOSAMINE 6-PHOSPHATE N-ACETYLTRANSFERASE"/>
    <property type="match status" value="1"/>
</dbReference>
<dbReference type="GO" id="GO:0005789">
    <property type="term" value="C:endoplasmic reticulum membrane"/>
    <property type="evidence" value="ECO:0007669"/>
    <property type="project" value="UniProtKB-SubCell"/>
</dbReference>
<comment type="similarity">
    <text evidence="4 11">Belongs to the acetyltransferase family. GNA1 subfamily.</text>
</comment>
<dbReference type="Pfam" id="PF00583">
    <property type="entry name" value="Acetyltransf_1"/>
    <property type="match status" value="1"/>
</dbReference>
<feature type="domain" description="N-acetyltransferase" evidence="12">
    <location>
        <begin position="3"/>
        <end position="146"/>
    </location>
</feature>
<evidence type="ECO:0000256" key="7">
    <source>
        <dbReference type="ARBA" id="ARBA00022824"/>
    </source>
</evidence>
<keyword evidence="7" id="KW-0256">Endoplasmic reticulum</keyword>
<keyword evidence="9 11" id="KW-0012">Acyltransferase</keyword>
<gene>
    <name evidence="13" type="ORF">PPAR00522_LOCUS22399</name>
</gene>
<evidence type="ECO:0000256" key="9">
    <source>
        <dbReference type="ARBA" id="ARBA00023315"/>
    </source>
</evidence>
<evidence type="ECO:0000259" key="12">
    <source>
        <dbReference type="PROSITE" id="PS51186"/>
    </source>
</evidence>
<evidence type="ECO:0000256" key="11">
    <source>
        <dbReference type="RuleBase" id="RU365086"/>
    </source>
</evidence>